<evidence type="ECO:0000313" key="2">
    <source>
        <dbReference type="EMBL" id="KAK8842970.1"/>
    </source>
</evidence>
<dbReference type="Proteomes" id="UP001388673">
    <property type="component" value="Unassembled WGS sequence"/>
</dbReference>
<sequence length="159" mass="18503">MSSNTHTVTINCTQNNVHYEGQLTFELVMKDFTITKVLTTPSPSITPLESSPAPSTISSARSRLQPVVEIPQRKRKRTRIITVDDEDEPDWPQIQTNPGWHPMTMEELGPQPHWNRLMTGTERFLAEERLATWTKHMKRIRNSNNRRNLREKKKEETAQ</sequence>
<comment type="caution">
    <text evidence="2">The sequence shown here is derived from an EMBL/GenBank/DDBJ whole genome shotgun (WGS) entry which is preliminary data.</text>
</comment>
<organism evidence="2 3">
    <name type="scientific">Kwoniella newhampshirensis</name>
    <dbReference type="NCBI Taxonomy" id="1651941"/>
    <lineage>
        <taxon>Eukaryota</taxon>
        <taxon>Fungi</taxon>
        <taxon>Dikarya</taxon>
        <taxon>Basidiomycota</taxon>
        <taxon>Agaricomycotina</taxon>
        <taxon>Tremellomycetes</taxon>
        <taxon>Tremellales</taxon>
        <taxon>Cryptococcaceae</taxon>
        <taxon>Kwoniella</taxon>
    </lineage>
</organism>
<dbReference type="RefSeq" id="XP_066799250.1">
    <property type="nucleotide sequence ID" value="XM_066950285.1"/>
</dbReference>
<accession>A0AAW0YCP6</accession>
<dbReference type="GeneID" id="92184470"/>
<evidence type="ECO:0000256" key="1">
    <source>
        <dbReference type="SAM" id="MobiDB-lite"/>
    </source>
</evidence>
<name>A0AAW0YCP6_9TREE</name>
<evidence type="ECO:0000313" key="3">
    <source>
        <dbReference type="Proteomes" id="UP001388673"/>
    </source>
</evidence>
<dbReference type="KEGG" id="kne:92184470"/>
<dbReference type="AlphaFoldDB" id="A0AAW0YCP6"/>
<feature type="region of interest" description="Disordered" evidence="1">
    <location>
        <begin position="138"/>
        <end position="159"/>
    </location>
</feature>
<reference evidence="2 3" key="1">
    <citation type="journal article" date="2024" name="bioRxiv">
        <title>Comparative genomics of Cryptococcus and Kwoniella reveals pathogenesis evolution and contrasting karyotype dynamics via intercentromeric recombination or chromosome fusion.</title>
        <authorList>
            <person name="Coelho M.A."/>
            <person name="David-Palma M."/>
            <person name="Shea T."/>
            <person name="Bowers K."/>
            <person name="McGinley-Smith S."/>
            <person name="Mohammad A.W."/>
            <person name="Gnirke A."/>
            <person name="Yurkov A.M."/>
            <person name="Nowrousian M."/>
            <person name="Sun S."/>
            <person name="Cuomo C.A."/>
            <person name="Heitman J."/>
        </authorList>
    </citation>
    <scope>NUCLEOTIDE SEQUENCE [LARGE SCALE GENOMIC DNA]</scope>
    <source>
        <strain evidence="2 3">CBS 13917</strain>
    </source>
</reference>
<protein>
    <submittedName>
        <fullName evidence="2">Uncharacterized protein</fullName>
    </submittedName>
</protein>
<dbReference type="EMBL" id="JBCAWK010000017">
    <property type="protein sequence ID" value="KAK8842970.1"/>
    <property type="molecule type" value="Genomic_DNA"/>
</dbReference>
<gene>
    <name evidence="2" type="ORF">IAR55_007212</name>
</gene>
<feature type="region of interest" description="Disordered" evidence="1">
    <location>
        <begin position="71"/>
        <end position="101"/>
    </location>
</feature>
<proteinExistence type="predicted"/>
<keyword evidence="3" id="KW-1185">Reference proteome</keyword>